<keyword evidence="4 12" id="KW-0031">Aminopeptidase</keyword>
<evidence type="ECO:0000313" key="13">
    <source>
        <dbReference type="Proteomes" id="UP001209076"/>
    </source>
</evidence>
<evidence type="ECO:0000256" key="1">
    <source>
        <dbReference type="ARBA" id="ARBA00000870"/>
    </source>
</evidence>
<reference evidence="13" key="1">
    <citation type="submission" date="2023-07" db="EMBL/GenBank/DDBJ databases">
        <title>Novel Mycoplasma species identified in domestic and wild animals.</title>
        <authorList>
            <person name="Volokhov D.V."/>
            <person name="Furtak V.A."/>
            <person name="Zagorodnyaya T.A."/>
        </authorList>
    </citation>
    <scope>NUCLEOTIDE SEQUENCE [LARGE SCALE GENOMIC DNA]</scope>
    <source>
        <strain evidence="13">92-19</strain>
    </source>
</reference>
<sequence>MNLLERFLTYVKIDTQSDPNVDTCPSTLKQKNLGNLLVEELKSLGVSNAYMDEHGYVYGLIPSNSKKPITPIGFIAHMDTSPDAPGAGVNPRIIKAYDGGVIQLNETLSMDPAKFTALNYVVGQDLVVTDGHTLLGADDKAGVAEIMTMVEIMTLHPFEHGDIYIGFTPDEEIGRGADLFNLNFFKAKFAYTADGSLIGGIEYENFNAASAKVSFIGKSIHPGASKNKMINAQHLAFEFHSLLPVFDNPAYTEGYEGFNHLSNMEGSVEEAKLGYIIRNHDMVKFNKQKEDFKRVVRYMNEKYGYEAVSLTITDSYFNMLEVLKYDMSPVELAKQAIQNVGLTPHSEAIRGGTDGARLTFMGLPCPNLGTGGFNFHGRYEFASIQQMEQAVDVMVEIIKLISKG</sequence>
<evidence type="ECO:0000313" key="12">
    <source>
        <dbReference type="EMBL" id="MCU0105301.1"/>
    </source>
</evidence>
<evidence type="ECO:0000259" key="11">
    <source>
        <dbReference type="Pfam" id="PF07687"/>
    </source>
</evidence>
<dbReference type="GO" id="GO:0045148">
    <property type="term" value="F:tripeptide aminopeptidase activity"/>
    <property type="evidence" value="ECO:0007669"/>
    <property type="project" value="UniProtKB-EC"/>
</dbReference>
<gene>
    <name evidence="12" type="primary">pepT</name>
    <name evidence="12" type="ORF">N7603_06480</name>
</gene>
<dbReference type="RefSeq" id="WP_262096599.1">
    <property type="nucleotide sequence ID" value="NZ_JAOEGN010000011.1"/>
</dbReference>
<keyword evidence="7 12" id="KW-0378">Hydrolase</keyword>
<keyword evidence="6" id="KW-0479">Metal-binding</keyword>
<proteinExistence type="inferred from homology"/>
<dbReference type="EC" id="3.4.11.4" evidence="10"/>
<evidence type="ECO:0000256" key="9">
    <source>
        <dbReference type="ARBA" id="ARBA00023049"/>
    </source>
</evidence>
<dbReference type="InterPro" id="IPR011650">
    <property type="entry name" value="Peptidase_M20_dimer"/>
</dbReference>
<evidence type="ECO:0000256" key="2">
    <source>
        <dbReference type="ARBA" id="ARBA00001947"/>
    </source>
</evidence>
<dbReference type="Gene3D" id="3.40.630.10">
    <property type="entry name" value="Zn peptidases"/>
    <property type="match status" value="1"/>
</dbReference>
<comment type="caution">
    <text evidence="12">The sequence shown here is derived from an EMBL/GenBank/DDBJ whole genome shotgun (WGS) entry which is preliminary data.</text>
</comment>
<dbReference type="PANTHER" id="PTHR42994:SF1">
    <property type="entry name" value="PEPTIDASE T"/>
    <property type="match status" value="1"/>
</dbReference>
<comment type="catalytic activity">
    <reaction evidence="1">
        <text>Release of the N-terminal residue from a tripeptide.</text>
        <dbReference type="EC" id="3.4.11.4"/>
    </reaction>
</comment>
<dbReference type="PIRSF" id="PIRSF037215">
    <property type="entry name" value="Peptidase_M20B"/>
    <property type="match status" value="1"/>
</dbReference>
<dbReference type="PROSITE" id="PS00758">
    <property type="entry name" value="ARGE_DAPE_CPG2_1"/>
    <property type="match status" value="1"/>
</dbReference>
<dbReference type="PANTHER" id="PTHR42994">
    <property type="entry name" value="PEPTIDASE T"/>
    <property type="match status" value="1"/>
</dbReference>
<dbReference type="PROSITE" id="PS00759">
    <property type="entry name" value="ARGE_DAPE_CPG2_2"/>
    <property type="match status" value="1"/>
</dbReference>
<keyword evidence="8" id="KW-0862">Zinc</keyword>
<evidence type="ECO:0000256" key="4">
    <source>
        <dbReference type="ARBA" id="ARBA00022438"/>
    </source>
</evidence>
<comment type="similarity">
    <text evidence="3">Belongs to the peptidase M20B family.</text>
</comment>
<evidence type="ECO:0000256" key="10">
    <source>
        <dbReference type="NCBIfam" id="TIGR01882"/>
    </source>
</evidence>
<keyword evidence="9" id="KW-0482">Metalloprotease</keyword>
<evidence type="ECO:0000256" key="7">
    <source>
        <dbReference type="ARBA" id="ARBA00022801"/>
    </source>
</evidence>
<dbReference type="Proteomes" id="UP001209076">
    <property type="component" value="Unassembled WGS sequence"/>
</dbReference>
<dbReference type="InterPro" id="IPR002933">
    <property type="entry name" value="Peptidase_M20"/>
</dbReference>
<dbReference type="CDD" id="cd03892">
    <property type="entry name" value="M20_peptT"/>
    <property type="match status" value="1"/>
</dbReference>
<organism evidence="12 13">
    <name type="scientific">Paracholeplasma vituli</name>
    <dbReference type="NCBI Taxonomy" id="69473"/>
    <lineage>
        <taxon>Bacteria</taxon>
        <taxon>Bacillati</taxon>
        <taxon>Mycoplasmatota</taxon>
        <taxon>Mollicutes</taxon>
        <taxon>Acholeplasmatales</taxon>
        <taxon>Acholeplasmataceae</taxon>
        <taxon>Paracholeplasma</taxon>
    </lineage>
</organism>
<evidence type="ECO:0000256" key="5">
    <source>
        <dbReference type="ARBA" id="ARBA00022670"/>
    </source>
</evidence>
<dbReference type="InterPro" id="IPR036264">
    <property type="entry name" value="Bact_exopeptidase_dim_dom"/>
</dbReference>
<dbReference type="NCBIfam" id="NF009920">
    <property type="entry name" value="PRK13381.1"/>
    <property type="match status" value="1"/>
</dbReference>
<name>A0ABT2PXV4_9MOLU</name>
<dbReference type="NCBIfam" id="TIGR01882">
    <property type="entry name" value="peptidase-T"/>
    <property type="match status" value="1"/>
</dbReference>
<dbReference type="InterPro" id="IPR001261">
    <property type="entry name" value="ArgE/DapE_CS"/>
</dbReference>
<evidence type="ECO:0000256" key="3">
    <source>
        <dbReference type="ARBA" id="ARBA00009692"/>
    </source>
</evidence>
<dbReference type="Gene3D" id="3.30.70.360">
    <property type="match status" value="1"/>
</dbReference>
<dbReference type="InterPro" id="IPR010161">
    <property type="entry name" value="Peptidase_M20B"/>
</dbReference>
<feature type="domain" description="Peptidase M20 dimerisation" evidence="11">
    <location>
        <begin position="203"/>
        <end position="301"/>
    </location>
</feature>
<dbReference type="SUPFAM" id="SSF53187">
    <property type="entry name" value="Zn-dependent exopeptidases"/>
    <property type="match status" value="1"/>
</dbReference>
<dbReference type="Pfam" id="PF01546">
    <property type="entry name" value="Peptidase_M20"/>
    <property type="match status" value="1"/>
</dbReference>
<accession>A0ABT2PXV4</accession>
<dbReference type="Pfam" id="PF07687">
    <property type="entry name" value="M20_dimer"/>
    <property type="match status" value="1"/>
</dbReference>
<keyword evidence="5" id="KW-0645">Protease</keyword>
<dbReference type="NCBIfam" id="NF003976">
    <property type="entry name" value="PRK05469.1"/>
    <property type="match status" value="1"/>
</dbReference>
<dbReference type="SUPFAM" id="SSF55031">
    <property type="entry name" value="Bacterial exopeptidase dimerisation domain"/>
    <property type="match status" value="1"/>
</dbReference>
<evidence type="ECO:0000256" key="8">
    <source>
        <dbReference type="ARBA" id="ARBA00022833"/>
    </source>
</evidence>
<comment type="cofactor">
    <cofactor evidence="2">
        <name>Zn(2+)</name>
        <dbReference type="ChEBI" id="CHEBI:29105"/>
    </cofactor>
</comment>
<keyword evidence="13" id="KW-1185">Reference proteome</keyword>
<evidence type="ECO:0000256" key="6">
    <source>
        <dbReference type="ARBA" id="ARBA00022723"/>
    </source>
</evidence>
<protein>
    <recommendedName>
        <fullName evidence="10">Peptidase T</fullName>
        <ecNumber evidence="10">3.4.11.4</ecNumber>
    </recommendedName>
</protein>
<dbReference type="EMBL" id="JAOEGN010000011">
    <property type="protein sequence ID" value="MCU0105301.1"/>
    <property type="molecule type" value="Genomic_DNA"/>
</dbReference>